<feature type="region of interest" description="Disordered" evidence="1">
    <location>
        <begin position="168"/>
        <end position="192"/>
    </location>
</feature>
<feature type="compositionally biased region" description="Low complexity" evidence="1">
    <location>
        <begin position="10"/>
        <end position="27"/>
    </location>
</feature>
<proteinExistence type="predicted"/>
<evidence type="ECO:0000313" key="4">
    <source>
        <dbReference type="Proteomes" id="UP001559623"/>
    </source>
</evidence>
<comment type="caution">
    <text evidence="3">The sequence shown here is derived from an EMBL/GenBank/DDBJ whole genome shotgun (WGS) entry which is preliminary data.</text>
</comment>
<dbReference type="CDD" id="cd17470">
    <property type="entry name" value="T3SS_Flik_C"/>
    <property type="match status" value="1"/>
</dbReference>
<dbReference type="Gene3D" id="3.30.750.140">
    <property type="match status" value="1"/>
</dbReference>
<organism evidence="3 4">
    <name type="scientific">Selenomonas sputigena</name>
    <dbReference type="NCBI Taxonomy" id="69823"/>
    <lineage>
        <taxon>Bacteria</taxon>
        <taxon>Bacillati</taxon>
        <taxon>Bacillota</taxon>
        <taxon>Negativicutes</taxon>
        <taxon>Selenomonadales</taxon>
        <taxon>Selenomonadaceae</taxon>
        <taxon>Selenomonas</taxon>
    </lineage>
</organism>
<feature type="region of interest" description="Disordered" evidence="1">
    <location>
        <begin position="60"/>
        <end position="125"/>
    </location>
</feature>
<keyword evidence="3" id="KW-0966">Cell projection</keyword>
<evidence type="ECO:0000256" key="1">
    <source>
        <dbReference type="SAM" id="MobiDB-lite"/>
    </source>
</evidence>
<keyword evidence="3" id="KW-0969">Cilium</keyword>
<accession>A0ABV3X374</accession>
<name>A0ABV3X374_9FIRM</name>
<keyword evidence="3" id="KW-0282">Flagellum</keyword>
<evidence type="ECO:0000313" key="3">
    <source>
        <dbReference type="EMBL" id="MEX5284624.1"/>
    </source>
</evidence>
<dbReference type="Pfam" id="PF02120">
    <property type="entry name" value="Flg_hook"/>
    <property type="match status" value="1"/>
</dbReference>
<sequence>MNSVQTNIMNVAPSPNPSAKANAAEAVRPVGKTARTTDRGAGSASFDKALAKLKSMKQELAESAKGEAADPLAASLAASQQQTKAAKETTPADNAEAAAAAEAVPETAPLEAEASPLGAKASAVGQNPAVETMAALLSEEMAETVSDEADLPVEKTVLPVSTDGFDGLAQEEPSGAVQDAAKTSLPAAKADAQPRKDLGVLDALLPANGEKAEANLLDALAGRSRLQQMQPALTMNPVQAADLPEAAVQQTAAPQTAALPDELLRTLAAPETETQAAVLAQAQTPADLRQADAKTPAGTAQTAAQTVAAAFEGAVLQVQEAGQPADSETGDALANPFARQPVVEAEAKADSAVQTVLTQAKPQGAEAFLEAAAKPLETRAQAETAPQVNPGVTFQHALAETAPTEAPAQAAAPDYEVPRQIVDQARLLRLPEQTEMVIRLKPEHLGELTLKVSVAANGAVNASFHTDNAAVRTIIETSMIQLKQELQAQGLKVDNVGVYAGLSDSSLMNGQQDANAFYAQQGRQGSSHGKDVQQALASFEEEQAAADVSSRTGVIASDGVDYRI</sequence>
<protein>
    <submittedName>
        <fullName evidence="3">Flagellar hook-length control protein FliK</fullName>
    </submittedName>
</protein>
<keyword evidence="4" id="KW-1185">Reference proteome</keyword>
<dbReference type="EMBL" id="JARVLH010000002">
    <property type="protein sequence ID" value="MEX5284624.1"/>
    <property type="molecule type" value="Genomic_DNA"/>
</dbReference>
<reference evidence="3 4" key="1">
    <citation type="submission" date="2023-04" db="EMBL/GenBank/DDBJ databases">
        <title>Genome Sequence of Selenomonas sputigena ATCC 33150.</title>
        <authorList>
            <person name="Miller D.P."/>
            <person name="Anvari S."/>
            <person name="Polson S.W."/>
            <person name="Macdonald M."/>
            <person name="Mcdowell J.V."/>
        </authorList>
    </citation>
    <scope>NUCLEOTIDE SEQUENCE [LARGE SCALE GENOMIC DNA]</scope>
    <source>
        <strain evidence="3 4">ATCC 33150</strain>
    </source>
</reference>
<feature type="domain" description="Flagellar hook-length control protein-like C-terminal" evidence="2">
    <location>
        <begin position="431"/>
        <end position="501"/>
    </location>
</feature>
<feature type="region of interest" description="Disordered" evidence="1">
    <location>
        <begin position="1"/>
        <end position="44"/>
    </location>
</feature>
<dbReference type="RefSeq" id="WP_368846358.1">
    <property type="nucleotide sequence ID" value="NZ_CP194411.1"/>
</dbReference>
<gene>
    <name evidence="3" type="ORF">QCO44_03080</name>
</gene>
<dbReference type="Proteomes" id="UP001559623">
    <property type="component" value="Unassembled WGS sequence"/>
</dbReference>
<feature type="compositionally biased region" description="Low complexity" evidence="1">
    <location>
        <begin position="69"/>
        <end position="114"/>
    </location>
</feature>
<dbReference type="InterPro" id="IPR038610">
    <property type="entry name" value="FliK-like_C_sf"/>
</dbReference>
<dbReference type="InterPro" id="IPR021136">
    <property type="entry name" value="Flagellar_hook_control-like_C"/>
</dbReference>
<evidence type="ECO:0000259" key="2">
    <source>
        <dbReference type="Pfam" id="PF02120"/>
    </source>
</evidence>